<dbReference type="EMBL" id="MN739911">
    <property type="protein sequence ID" value="QHT76980.1"/>
    <property type="molecule type" value="Genomic_DNA"/>
</dbReference>
<sequence length="387" mass="44847">MGKHYDKYIKYKKKYISLTAGAYEYPDADVSLNVNSGESNPPPLTQMFTPELLHTPHTQITTSELKESFLKYIENYKHLNNTNVDDSLRIATFNVHYFTDINEKDTYESILNVIHHLNADIIILQEVIVGGKIIINENTTINVSNLYDDLTNIGYKKKILCNSVPSWFQGIYGNLLLMKNKLCINKKNSLHKLCEENNETIHTFEKSKECTVVSGSHEGTNETRCYIYCKFNYHKCNFHIFGFHLDVGTEVTRLEQINNILVQCDCIKLSDPEAYIILLGDFNTTATSIPDNEFLKNNGVVYDKIVSHPHNYYDCSKLNKEKDRSKMTTWNNQVVDFIFCNKNLLSDDNFGAEFDYYYTNSSDHLPIFITLKPKKFKNSKKLKYNFI</sequence>
<dbReference type="GO" id="GO:0016020">
    <property type="term" value="C:membrane"/>
    <property type="evidence" value="ECO:0007669"/>
    <property type="project" value="GOC"/>
</dbReference>
<evidence type="ECO:0000259" key="1">
    <source>
        <dbReference type="Pfam" id="PF03372"/>
    </source>
</evidence>
<name>A0A6C0H9E2_9ZZZZ</name>
<evidence type="ECO:0000313" key="2">
    <source>
        <dbReference type="EMBL" id="QHT76980.1"/>
    </source>
</evidence>
<organism evidence="2">
    <name type="scientific">viral metagenome</name>
    <dbReference type="NCBI Taxonomy" id="1070528"/>
    <lineage>
        <taxon>unclassified sequences</taxon>
        <taxon>metagenomes</taxon>
        <taxon>organismal metagenomes</taxon>
    </lineage>
</organism>
<dbReference type="InterPro" id="IPR005135">
    <property type="entry name" value="Endo/exonuclease/phosphatase"/>
</dbReference>
<dbReference type="InterPro" id="IPR036691">
    <property type="entry name" value="Endo/exonu/phosph_ase_sf"/>
</dbReference>
<dbReference type="GO" id="GO:0003824">
    <property type="term" value="F:catalytic activity"/>
    <property type="evidence" value="ECO:0007669"/>
    <property type="project" value="InterPro"/>
</dbReference>
<reference evidence="2" key="1">
    <citation type="journal article" date="2020" name="Nature">
        <title>Giant virus diversity and host interactions through global metagenomics.</title>
        <authorList>
            <person name="Schulz F."/>
            <person name="Roux S."/>
            <person name="Paez-Espino D."/>
            <person name="Jungbluth S."/>
            <person name="Walsh D.A."/>
            <person name="Denef V.J."/>
            <person name="McMahon K.D."/>
            <person name="Konstantinidis K.T."/>
            <person name="Eloe-Fadrosh E.A."/>
            <person name="Kyrpides N.C."/>
            <person name="Woyke T."/>
        </authorList>
    </citation>
    <scope>NUCLEOTIDE SEQUENCE</scope>
    <source>
        <strain evidence="2">GVMAG-M-3300023179-82</strain>
    </source>
</reference>
<dbReference type="PANTHER" id="PTHR14859">
    <property type="entry name" value="CALCOFLUOR WHITE HYPERSENSITIVE PROTEIN PRECURSOR"/>
    <property type="match status" value="1"/>
</dbReference>
<dbReference type="Pfam" id="PF03372">
    <property type="entry name" value="Exo_endo_phos"/>
    <property type="match status" value="1"/>
</dbReference>
<dbReference type="AlphaFoldDB" id="A0A6C0H9E2"/>
<accession>A0A6C0H9E2</accession>
<dbReference type="GO" id="GO:0006506">
    <property type="term" value="P:GPI anchor biosynthetic process"/>
    <property type="evidence" value="ECO:0007669"/>
    <property type="project" value="TreeGrafter"/>
</dbReference>
<dbReference type="SUPFAM" id="SSF56219">
    <property type="entry name" value="DNase I-like"/>
    <property type="match status" value="1"/>
</dbReference>
<feature type="domain" description="Endonuclease/exonuclease/phosphatase" evidence="1">
    <location>
        <begin position="91"/>
        <end position="364"/>
    </location>
</feature>
<proteinExistence type="predicted"/>
<dbReference type="GO" id="GO:0005783">
    <property type="term" value="C:endoplasmic reticulum"/>
    <property type="evidence" value="ECO:0007669"/>
    <property type="project" value="TreeGrafter"/>
</dbReference>
<dbReference type="PANTHER" id="PTHR14859:SF1">
    <property type="entry name" value="PGAP2-INTERACTING PROTEIN"/>
    <property type="match status" value="1"/>
</dbReference>
<protein>
    <recommendedName>
        <fullName evidence="1">Endonuclease/exonuclease/phosphatase domain-containing protein</fullName>
    </recommendedName>
</protein>
<dbReference type="Gene3D" id="3.60.10.10">
    <property type="entry name" value="Endonuclease/exonuclease/phosphatase"/>
    <property type="match status" value="1"/>
</dbReference>
<dbReference type="InterPro" id="IPR051916">
    <property type="entry name" value="GPI-anchor_lipid_remodeler"/>
</dbReference>